<proteinExistence type="predicted"/>
<organism evidence="1">
    <name type="scientific">Bradyrhizobium sp. LLZ17</name>
    <dbReference type="NCBI Taxonomy" id="3239388"/>
    <lineage>
        <taxon>Bacteria</taxon>
        <taxon>Pseudomonadati</taxon>
        <taxon>Pseudomonadota</taxon>
        <taxon>Alphaproteobacteria</taxon>
        <taxon>Hyphomicrobiales</taxon>
        <taxon>Nitrobacteraceae</taxon>
        <taxon>Bradyrhizobium</taxon>
    </lineage>
</organism>
<dbReference type="AlphaFoldDB" id="A0AB39XHA8"/>
<dbReference type="EMBL" id="CP165734">
    <property type="protein sequence ID" value="XDV56531.1"/>
    <property type="molecule type" value="Genomic_DNA"/>
</dbReference>
<evidence type="ECO:0008006" key="2">
    <source>
        <dbReference type="Google" id="ProtNLM"/>
    </source>
</evidence>
<reference evidence="1" key="1">
    <citation type="submission" date="2024-08" db="EMBL/GenBank/DDBJ databases">
        <authorList>
            <person name="Chaddad Z."/>
            <person name="Lamrabet M."/>
            <person name="Bouhnik O."/>
            <person name="Alami S."/>
            <person name="Wipf D."/>
            <person name="Courty P.E."/>
            <person name="Missbah El Idrissi M."/>
        </authorList>
    </citation>
    <scope>NUCLEOTIDE SEQUENCE</scope>
    <source>
        <strain evidence="1">LLZ17</strain>
    </source>
</reference>
<dbReference type="RefSeq" id="WP_369720973.1">
    <property type="nucleotide sequence ID" value="NZ_CP165734.1"/>
</dbReference>
<name>A0AB39XHA8_9BRAD</name>
<evidence type="ECO:0000313" key="1">
    <source>
        <dbReference type="EMBL" id="XDV56531.1"/>
    </source>
</evidence>
<protein>
    <recommendedName>
        <fullName evidence="2">Type I restriction enzyme R protein N-terminal domain-containing protein</fullName>
    </recommendedName>
</protein>
<accession>A0AB39XHA8</accession>
<gene>
    <name evidence="1" type="ORF">AB8Z38_28380</name>
</gene>
<sequence length="348" mass="38560">MMGLVSLLTGKSLKNEPEVEVLAMAQLKKAGYELTMRQCKSPLLRKHWPSKTKVAKAAGYPDILLHVADAEKPICVWENKGPGETAADALAEAQFYIEGLRKNLPNEPALPSIAAGFNGKELRIAIYTNDGKWVPIKVDGQELRDSFPKAEFVQAGIAANGVFTAGNGAANVKDLRALLPKLKTLYRNIATLSSGRTPIDFTVAILTLKLIVEQQPDWGSWSEMPRFSPGAQSVDHVIGERFETLAKRVLSTKELKGKYGDIFDFHEKSDTLEVAFSFVEVLSCLRWPAPTSTSSERCTKPSATKRQRRNWVSSSLVVTSSLVFFRYFFHARASTSLFLQSGRRRLPT</sequence>